<dbReference type="EC" id="3.1.26.5" evidence="6"/>
<keyword evidence="1 6" id="KW-0963">Cytoplasm</keyword>
<dbReference type="GO" id="GO:0030677">
    <property type="term" value="C:ribonuclease P complex"/>
    <property type="evidence" value="ECO:0007669"/>
    <property type="project" value="UniProtKB-UniRule"/>
</dbReference>
<dbReference type="GO" id="GO:0004526">
    <property type="term" value="F:ribonuclease P activity"/>
    <property type="evidence" value="ECO:0007669"/>
    <property type="project" value="UniProtKB-UniRule"/>
</dbReference>
<evidence type="ECO:0000256" key="4">
    <source>
        <dbReference type="ARBA" id="ARBA00022759"/>
    </source>
</evidence>
<evidence type="ECO:0000256" key="6">
    <source>
        <dbReference type="HAMAP-Rule" id="MF_00756"/>
    </source>
</evidence>
<evidence type="ECO:0000256" key="2">
    <source>
        <dbReference type="ARBA" id="ARBA00022694"/>
    </source>
</evidence>
<protein>
    <recommendedName>
        <fullName evidence="6">Ribonuclease P protein component 3</fullName>
        <shortName evidence="6">RNase P component 3</shortName>
        <ecNumber evidence="6">3.1.26.5</ecNumber>
    </recommendedName>
    <alternativeName>
        <fullName evidence="6">Rpp30</fullName>
    </alternativeName>
</protein>
<evidence type="ECO:0000313" key="7">
    <source>
        <dbReference type="EMBL" id="QLG26415.1"/>
    </source>
</evidence>
<dbReference type="Proteomes" id="UP000509750">
    <property type="component" value="Chromosome"/>
</dbReference>
<keyword evidence="4 6" id="KW-0255">Endonuclease</keyword>
<dbReference type="KEGG" id="halg:HUG10_02160"/>
<comment type="subunit">
    <text evidence="6">Consists of a catalytic RNA component and at least 4-5 protein subunits.</text>
</comment>
<dbReference type="HAMAP" id="MF_00756">
    <property type="entry name" value="RNase_P_3"/>
    <property type="match status" value="1"/>
</dbReference>
<dbReference type="AlphaFoldDB" id="A0A7D5KK70"/>
<organism evidence="7 8">
    <name type="scientific">Halorarum halophilum</name>
    <dbReference type="NCBI Taxonomy" id="2743090"/>
    <lineage>
        <taxon>Archaea</taxon>
        <taxon>Methanobacteriati</taxon>
        <taxon>Methanobacteriota</taxon>
        <taxon>Stenosarchaea group</taxon>
        <taxon>Halobacteria</taxon>
        <taxon>Halobacteriales</taxon>
        <taxon>Haloferacaceae</taxon>
        <taxon>Halorarum</taxon>
    </lineage>
</organism>
<keyword evidence="3 6" id="KW-0540">Nuclease</keyword>
<dbReference type="EMBL" id="CP058529">
    <property type="protein sequence ID" value="QLG26415.1"/>
    <property type="molecule type" value="Genomic_DNA"/>
</dbReference>
<keyword evidence="8" id="KW-1185">Reference proteome</keyword>
<dbReference type="InterPro" id="IPR023539">
    <property type="entry name" value="RNase_P_comp-3_arc"/>
</dbReference>
<comment type="similarity">
    <text evidence="6">Belongs to the eukaryotic/archaeal RNase P protein component 3 family.</text>
</comment>
<evidence type="ECO:0000256" key="3">
    <source>
        <dbReference type="ARBA" id="ARBA00022722"/>
    </source>
</evidence>
<evidence type="ECO:0000256" key="5">
    <source>
        <dbReference type="ARBA" id="ARBA00022801"/>
    </source>
</evidence>
<comment type="function">
    <text evidence="6">Part of ribonuclease P, a protein complex that generates mature tRNA molecules by cleaving their 5'-ends.</text>
</comment>
<dbReference type="RefSeq" id="WP_179167990.1">
    <property type="nucleotide sequence ID" value="NZ_CP058529.1"/>
</dbReference>
<comment type="catalytic activity">
    <reaction evidence="6">
        <text>Endonucleolytic cleavage of RNA, removing 5'-extranucleotides from tRNA precursor.</text>
        <dbReference type="EC" id="3.1.26.5"/>
    </reaction>
</comment>
<sequence>MTDAPPYEAVFAHPDGDATVGRYARTAREYGFGGVVVRTRTAEFDAEALAGTTGVDVVPAVEIVADDPPSASGSVGNFRPDFPLVLVRGGTNALNRFAVEQDRVDVLARPMEGDGDFNHVLAKAAREYGTRVEFDLGPVLRESGGSRVRALKDLRKLRELVTQYDAPFVVSARPSSHLELRAPRELVAVGREVGFTVEQVRTGLAEWGRLAERNRDRLSEEFISPGVERGRYEGDDRGAR</sequence>
<dbReference type="Pfam" id="PF01876">
    <property type="entry name" value="RNase_P_p30"/>
    <property type="match status" value="1"/>
</dbReference>
<keyword evidence="2 6" id="KW-0819">tRNA processing</keyword>
<accession>A0A7D5KK70</accession>
<evidence type="ECO:0000313" key="8">
    <source>
        <dbReference type="Proteomes" id="UP000509750"/>
    </source>
</evidence>
<keyword evidence="5 6" id="KW-0378">Hydrolase</keyword>
<reference evidence="7 8" key="1">
    <citation type="submission" date="2020-07" db="EMBL/GenBank/DDBJ databases">
        <title>Gai3-2, isolated from salt lake.</title>
        <authorList>
            <person name="Cui H."/>
            <person name="Shi X."/>
        </authorList>
    </citation>
    <scope>NUCLEOTIDE SEQUENCE [LARGE SCALE GENOMIC DNA]</scope>
    <source>
        <strain evidence="7 8">Gai3-2</strain>
    </source>
</reference>
<proteinExistence type="inferred from homology"/>
<dbReference type="Gene3D" id="3.20.20.140">
    <property type="entry name" value="Metal-dependent hydrolases"/>
    <property type="match status" value="1"/>
</dbReference>
<name>A0A7D5KK70_9EURY</name>
<evidence type="ECO:0000256" key="1">
    <source>
        <dbReference type="ARBA" id="ARBA00022490"/>
    </source>
</evidence>
<comment type="subcellular location">
    <subcellularLocation>
        <location evidence="6">Cytoplasm</location>
    </subcellularLocation>
</comment>
<gene>
    <name evidence="6" type="primary">rnp3</name>
    <name evidence="7" type="ORF">HUG10_02160</name>
</gene>
<dbReference type="GeneID" id="56027599"/>
<dbReference type="GO" id="GO:0005737">
    <property type="term" value="C:cytoplasm"/>
    <property type="evidence" value="ECO:0007669"/>
    <property type="project" value="UniProtKB-SubCell"/>
</dbReference>
<dbReference type="OrthoDB" id="85765at2157"/>
<dbReference type="SUPFAM" id="SSF89550">
    <property type="entry name" value="PHP domain-like"/>
    <property type="match status" value="1"/>
</dbReference>
<dbReference type="InterPro" id="IPR002738">
    <property type="entry name" value="RNase_P_p30"/>
</dbReference>
<dbReference type="InterPro" id="IPR016195">
    <property type="entry name" value="Pol/histidinol_Pase-like"/>
</dbReference>
<dbReference type="GO" id="GO:0001682">
    <property type="term" value="P:tRNA 5'-leader removal"/>
    <property type="evidence" value="ECO:0007669"/>
    <property type="project" value="UniProtKB-UniRule"/>
</dbReference>